<proteinExistence type="predicted"/>
<evidence type="ECO:0000313" key="2">
    <source>
        <dbReference type="EMBL" id="MFC4302032.1"/>
    </source>
</evidence>
<protein>
    <submittedName>
        <fullName evidence="2">Two-component system activity regulator YycH</fullName>
    </submittedName>
</protein>
<comment type="caution">
    <text evidence="2">The sequence shown here is derived from an EMBL/GenBank/DDBJ whole genome shotgun (WGS) entry which is preliminary data.</text>
</comment>
<accession>A0ABV8S3N1</accession>
<reference evidence="3" key="1">
    <citation type="journal article" date="2019" name="Int. J. Syst. Evol. Microbiol.">
        <title>The Global Catalogue of Microorganisms (GCM) 10K type strain sequencing project: providing services to taxonomists for standard genome sequencing and annotation.</title>
        <authorList>
            <consortium name="The Broad Institute Genomics Platform"/>
            <consortium name="The Broad Institute Genome Sequencing Center for Infectious Disease"/>
            <person name="Wu L."/>
            <person name="Ma J."/>
        </authorList>
    </citation>
    <scope>NUCLEOTIDE SEQUENCE [LARGE SCALE GENOMIC DNA]</scope>
    <source>
        <strain evidence="3">CGMCC 4.1641</strain>
    </source>
</reference>
<keyword evidence="3" id="KW-1185">Reference proteome</keyword>
<dbReference type="EMBL" id="JBHSED010000002">
    <property type="protein sequence ID" value="MFC4302032.1"/>
    <property type="molecule type" value="Genomic_DNA"/>
</dbReference>
<evidence type="ECO:0000259" key="1">
    <source>
        <dbReference type="Pfam" id="PF07435"/>
    </source>
</evidence>
<sequence>MIEKGKSLLLFLLVVLSLMQSYLLAYSKPFMEAKVKTELDYVKAEPLGKEEEVKNLIFPEQLVMHLGSDKHTVFYPNTQPYYRLILDKLQSREFKGLQRDSVNSVDWDRIGREDQGVELRFGRAIPFEMLQRVYKIDGDFLFYRDSIDRIWIYTSKQRDEVRTFFFSSDGRNVYEAQKADLTVGDVEGFVGFGQYWDPYTIYGEDIYIPEKPINRMLAMEVSFDRYTTAQMQDNLFFDPGSTRTIQDSQQGPQFYTDGKRALKIEQDGTWLSYTDPAAPTEGENELVDNLIAAVGFVNQHGGWNGQHAFVQGLSTEADSAVIRFQQYYREVPIVSGSAINFGYMQLGMRQGLVTSYTRSLVTLDNEVTSKKLQQLPGGADLRTIMKKVEATQGKIVALFPAFRPTLKEETVALSPVWAARLANGEVIIVADSGPAATAFRGANR</sequence>
<dbReference type="Proteomes" id="UP001595755">
    <property type="component" value="Unassembled WGS sequence"/>
</dbReference>
<dbReference type="CDD" id="cd15787">
    <property type="entry name" value="YycH_N"/>
    <property type="match status" value="1"/>
</dbReference>
<name>A0ABV8S3N1_9BACL</name>
<evidence type="ECO:0000313" key="3">
    <source>
        <dbReference type="Proteomes" id="UP001595755"/>
    </source>
</evidence>
<dbReference type="Pfam" id="PF07435">
    <property type="entry name" value="YycH"/>
    <property type="match status" value="1"/>
</dbReference>
<gene>
    <name evidence="2" type="primary">yycH</name>
    <name evidence="2" type="ORF">ACFO1S_01105</name>
</gene>
<dbReference type="Gene3D" id="3.30.310.160">
    <property type="entry name" value="YycH protein, domain 2"/>
    <property type="match status" value="1"/>
</dbReference>
<dbReference type="InterPro" id="IPR009996">
    <property type="entry name" value="YycH"/>
</dbReference>
<organism evidence="2 3">
    <name type="scientific">Cohnella boryungensis</name>
    <dbReference type="NCBI Taxonomy" id="768479"/>
    <lineage>
        <taxon>Bacteria</taxon>
        <taxon>Bacillati</taxon>
        <taxon>Bacillota</taxon>
        <taxon>Bacilli</taxon>
        <taxon>Bacillales</taxon>
        <taxon>Paenibacillaceae</taxon>
        <taxon>Cohnella</taxon>
    </lineage>
</organism>
<feature type="domain" description="Regulatory protein YycH" evidence="1">
    <location>
        <begin position="3"/>
        <end position="423"/>
    </location>
</feature>
<dbReference type="RefSeq" id="WP_204605721.1">
    <property type="nucleotide sequence ID" value="NZ_JBHSED010000002.1"/>
</dbReference>
<dbReference type="InterPro" id="IPR042274">
    <property type="entry name" value="YycH/YycI_2"/>
</dbReference>